<dbReference type="InParanoid" id="A0A2P5DFR6"/>
<evidence type="ECO:0000256" key="1">
    <source>
        <dbReference type="SAM" id="Phobius"/>
    </source>
</evidence>
<dbReference type="OrthoDB" id="10601750at2759"/>
<dbReference type="InterPro" id="IPR017336">
    <property type="entry name" value="Snurportin-1"/>
</dbReference>
<dbReference type="PANTHER" id="PTHR13403:SF6">
    <property type="entry name" value="SNURPORTIN-1"/>
    <property type="match status" value="1"/>
</dbReference>
<organism evidence="2 3">
    <name type="scientific">Trema orientale</name>
    <name type="common">Charcoal tree</name>
    <name type="synonym">Celtis orientalis</name>
    <dbReference type="NCBI Taxonomy" id="63057"/>
    <lineage>
        <taxon>Eukaryota</taxon>
        <taxon>Viridiplantae</taxon>
        <taxon>Streptophyta</taxon>
        <taxon>Embryophyta</taxon>
        <taxon>Tracheophyta</taxon>
        <taxon>Spermatophyta</taxon>
        <taxon>Magnoliopsida</taxon>
        <taxon>eudicotyledons</taxon>
        <taxon>Gunneridae</taxon>
        <taxon>Pentapetalae</taxon>
        <taxon>rosids</taxon>
        <taxon>fabids</taxon>
        <taxon>Rosales</taxon>
        <taxon>Cannabaceae</taxon>
        <taxon>Trema</taxon>
    </lineage>
</organism>
<dbReference type="PANTHER" id="PTHR13403">
    <property type="entry name" value="SNURPORTIN1 RNUT1 PROTEIN RNA, U TRANSPORTER 1"/>
    <property type="match status" value="1"/>
</dbReference>
<comment type="caution">
    <text evidence="2">The sequence shown here is derived from an EMBL/GenBank/DDBJ whole genome shotgun (WGS) entry which is preliminary data.</text>
</comment>
<protein>
    <submittedName>
        <fullName evidence="2">Uncharacterized protein</fullName>
    </submittedName>
</protein>
<dbReference type="STRING" id="63057.A0A2P5DFR6"/>
<reference evidence="3" key="1">
    <citation type="submission" date="2016-06" db="EMBL/GenBank/DDBJ databases">
        <title>Parallel loss of symbiosis genes in relatives of nitrogen-fixing non-legume Parasponia.</title>
        <authorList>
            <person name="Van Velzen R."/>
            <person name="Holmer R."/>
            <person name="Bu F."/>
            <person name="Rutten L."/>
            <person name="Van Zeijl A."/>
            <person name="Liu W."/>
            <person name="Santuari L."/>
            <person name="Cao Q."/>
            <person name="Sharma T."/>
            <person name="Shen D."/>
            <person name="Roswanjaya Y."/>
            <person name="Wardhani T."/>
            <person name="Kalhor M.S."/>
            <person name="Jansen J."/>
            <person name="Van den Hoogen J."/>
            <person name="Gungor B."/>
            <person name="Hartog M."/>
            <person name="Hontelez J."/>
            <person name="Verver J."/>
            <person name="Yang W.-C."/>
            <person name="Schijlen E."/>
            <person name="Repin R."/>
            <person name="Schilthuizen M."/>
            <person name="Schranz E."/>
            <person name="Heidstra R."/>
            <person name="Miyata K."/>
            <person name="Fedorova E."/>
            <person name="Kohlen W."/>
            <person name="Bisseling T."/>
            <person name="Smit S."/>
            <person name="Geurts R."/>
        </authorList>
    </citation>
    <scope>NUCLEOTIDE SEQUENCE [LARGE SCALE GENOMIC DNA]</scope>
    <source>
        <strain evidence="3">cv. RG33-2</strain>
    </source>
</reference>
<dbReference type="Proteomes" id="UP000237000">
    <property type="component" value="Unassembled WGS sequence"/>
</dbReference>
<sequence length="160" mass="17652">MLNGEQECAAPLSVHSAQWGSDQTFLGGRVNHIPYWTVFFTSLEFRFLCLNSKLLATGACEPPFHYHKYRFSLLPIYTCDQSGLYSAYTGEFGKTRAVVNVIDTDSKGQVQSQQQVKNCNAKNISQNSTLLGGKCTSWVGYVAAELGIVIVIPLVVCYAI</sequence>
<proteinExistence type="predicted"/>
<dbReference type="AlphaFoldDB" id="A0A2P5DFR6"/>
<accession>A0A2P5DFR6</accession>
<feature type="transmembrane region" description="Helical" evidence="1">
    <location>
        <begin position="138"/>
        <end position="159"/>
    </location>
</feature>
<dbReference type="GO" id="GO:0005737">
    <property type="term" value="C:cytoplasm"/>
    <property type="evidence" value="ECO:0007669"/>
    <property type="project" value="InterPro"/>
</dbReference>
<keyword evidence="1" id="KW-0472">Membrane</keyword>
<keyword evidence="3" id="KW-1185">Reference proteome</keyword>
<keyword evidence="1" id="KW-0812">Transmembrane</keyword>
<dbReference type="GO" id="GO:0005634">
    <property type="term" value="C:nucleus"/>
    <property type="evidence" value="ECO:0007669"/>
    <property type="project" value="InterPro"/>
</dbReference>
<keyword evidence="1" id="KW-1133">Transmembrane helix</keyword>
<dbReference type="EMBL" id="JXTC01000273">
    <property type="protein sequence ID" value="PON72138.1"/>
    <property type="molecule type" value="Genomic_DNA"/>
</dbReference>
<name>A0A2P5DFR6_TREOI</name>
<gene>
    <name evidence="2" type="ORF">TorRG33x02_252580</name>
</gene>
<dbReference type="GO" id="GO:0061015">
    <property type="term" value="P:snRNA import into nucleus"/>
    <property type="evidence" value="ECO:0007669"/>
    <property type="project" value="InterPro"/>
</dbReference>
<dbReference type="Gene3D" id="3.30.470.30">
    <property type="entry name" value="DNA ligase/mRNA capping enzyme"/>
    <property type="match status" value="1"/>
</dbReference>
<evidence type="ECO:0000313" key="2">
    <source>
        <dbReference type="EMBL" id="PON72138.1"/>
    </source>
</evidence>
<evidence type="ECO:0000313" key="3">
    <source>
        <dbReference type="Proteomes" id="UP000237000"/>
    </source>
</evidence>